<proteinExistence type="predicted"/>
<gene>
    <name evidence="1" type="ORF">SM0020_29875</name>
</gene>
<name>H0G8Y2_RHIML</name>
<evidence type="ECO:0000313" key="2">
    <source>
        <dbReference type="Proteomes" id="UP000004038"/>
    </source>
</evidence>
<accession>H0G8Y2</accession>
<reference evidence="1 2" key="1">
    <citation type="journal article" date="2012" name="J. Bacteriol.">
        <title>Draft Genome Sequence of Sinorhizobium meliloti CCNWSX0020, a Nitrogen-Fixing Symbiont with Copper Tolerance Capability Isolated from Lead-Zinc Mine Tailings.</title>
        <authorList>
            <person name="Li Z."/>
            <person name="Ma Z."/>
            <person name="Hao X."/>
            <person name="Wei G."/>
        </authorList>
    </citation>
    <scope>NUCLEOTIDE SEQUENCE [LARGE SCALE GENOMIC DNA]</scope>
    <source>
        <strain evidence="1 2">CCNWSX0020</strain>
    </source>
</reference>
<dbReference type="PATRIC" id="fig|1107881.3.peg.6040"/>
<organism evidence="1 2">
    <name type="scientific">Sinorhizobium meliloti CCNWSX0020</name>
    <dbReference type="NCBI Taxonomy" id="1107881"/>
    <lineage>
        <taxon>Bacteria</taxon>
        <taxon>Pseudomonadati</taxon>
        <taxon>Pseudomonadota</taxon>
        <taxon>Alphaproteobacteria</taxon>
        <taxon>Hyphomicrobiales</taxon>
        <taxon>Rhizobiaceae</taxon>
        <taxon>Sinorhizobium/Ensifer group</taxon>
        <taxon>Sinorhizobium</taxon>
    </lineage>
</organism>
<dbReference type="EMBL" id="AGVV01000095">
    <property type="protein sequence ID" value="EHK74237.1"/>
    <property type="molecule type" value="Genomic_DNA"/>
</dbReference>
<dbReference type="AlphaFoldDB" id="H0G8Y2"/>
<dbReference type="Proteomes" id="UP000004038">
    <property type="component" value="Unassembled WGS sequence"/>
</dbReference>
<protein>
    <submittedName>
        <fullName evidence="1">Uncharacterized protein</fullName>
    </submittedName>
</protein>
<evidence type="ECO:0000313" key="1">
    <source>
        <dbReference type="EMBL" id="EHK74237.1"/>
    </source>
</evidence>
<sequence length="60" mass="6948">MGGRNMLFETEIAEELRRSRLTSHHSPEPPQITQRIASRVHSASNNDEFFNSIDEIKPLR</sequence>